<proteinExistence type="predicted"/>
<evidence type="ECO:0000313" key="2">
    <source>
        <dbReference type="Proteomes" id="UP000620366"/>
    </source>
</evidence>
<protein>
    <submittedName>
        <fullName evidence="1">Uncharacterized protein</fullName>
    </submittedName>
</protein>
<dbReference type="AlphaFoldDB" id="A0A926DCH1"/>
<reference evidence="1" key="1">
    <citation type="submission" date="2020-08" db="EMBL/GenBank/DDBJ databases">
        <title>Genome public.</title>
        <authorList>
            <person name="Liu C."/>
            <person name="Sun Q."/>
        </authorList>
    </citation>
    <scope>NUCLEOTIDE SEQUENCE</scope>
    <source>
        <strain evidence="1">BX7</strain>
    </source>
</reference>
<name>A0A926DCH1_9FIRM</name>
<evidence type="ECO:0000313" key="1">
    <source>
        <dbReference type="EMBL" id="MBC8536440.1"/>
    </source>
</evidence>
<dbReference type="RefSeq" id="WP_249300285.1">
    <property type="nucleotide sequence ID" value="NZ_JACRSP010000003.1"/>
</dbReference>
<comment type="caution">
    <text evidence="1">The sequence shown here is derived from an EMBL/GenBank/DDBJ whole genome shotgun (WGS) entry which is preliminary data.</text>
</comment>
<organism evidence="1 2">
    <name type="scientific">Feifania hominis</name>
    <dbReference type="NCBI Taxonomy" id="2763660"/>
    <lineage>
        <taxon>Bacteria</taxon>
        <taxon>Bacillati</taxon>
        <taxon>Bacillota</taxon>
        <taxon>Clostridia</taxon>
        <taxon>Eubacteriales</taxon>
        <taxon>Feifaniaceae</taxon>
        <taxon>Feifania</taxon>
    </lineage>
</organism>
<sequence>MPPKLPGQTRPLADAAEGVTLAAHRRLLAGWNGRAHRRFSPATGSLSVRRGHSPALTQIVVILPRTTIIMRPRDFMHSIAGGRRKIKCPRGDAAKFTRLKRMIPCDIMAVLLPLRGKSLRDG</sequence>
<gene>
    <name evidence="1" type="ORF">H8695_07045</name>
</gene>
<accession>A0A926DCH1</accession>
<dbReference type="Proteomes" id="UP000620366">
    <property type="component" value="Unassembled WGS sequence"/>
</dbReference>
<keyword evidence="2" id="KW-1185">Reference proteome</keyword>
<dbReference type="EMBL" id="JACRSP010000003">
    <property type="protein sequence ID" value="MBC8536440.1"/>
    <property type="molecule type" value="Genomic_DNA"/>
</dbReference>